<accession>A0AAW6TW06</accession>
<sequence length="758" mass="82201">MRMEFRRLNPLRIAALTLMIGLLVGPSGAVTSKITRQASSKQFLEGKAEGVVISSRGTLQLGRAAKVLASEFDDVWSVNSIVASGGSIYIGTSPNGSIYKYRLGALTKIYPAEGQAVIDKDRPAVAKASEDGEVVEQDERFSNEHIFAMAVDVAGRLVVGISGDNCRLCRYETGAMETIFEPSDAKYIFAIETDSVGNLYIGTGPEGKIYVLDPSGKVAQLVYDSPDKNILSLVAGKDGFVYAGSDTRGLVYKINPRNKSATVLYDSEEPEISALLFAGGAPTETGYLYATATSAKVVQNEQKFAADQAVSGRPEPKEQEDRGSPSDSNGGLKLKIPNTKTDTDKKPAQRPTPVARGSKPGTASYIYKISKQGYVTELFSESAVFLCLAEQDGTILLGSGNSGQVFAIDPDAERSTILYEDERAAQITALATIEGDVYIGTANPAKLVLLSPDYASNGTYVSGLIDAGQPARWGKLQIDADIPRGCKIMVASRSGNVKDANDPTFSDWTEQVEITEPIQLRCPLGRFCQYKLTLQTQDGKRTPLVREVAVASTVPNLAPRVESVEVTRQTGSGKEGVFKISYKASDENDDTLIHTIDFRKIGRDTWIQLKDEIEGDSHEWDGKTVEDGRYEVRVVASDERSNSPSTKLTGSRISDPIIVDNTPPVIRKYSLDKTGRTATLKLQVTDELSVISKLEYTINSNAQWKSTLPDDLIFDTTDESFTIVTEELAPGEHIIALRISDSAGNTTYRTFEVSMLGN</sequence>
<feature type="compositionally biased region" description="Basic and acidic residues" evidence="1">
    <location>
        <begin position="314"/>
        <end position="324"/>
    </location>
</feature>
<dbReference type="EMBL" id="JASCXX010000004">
    <property type="protein sequence ID" value="MDI6448454.1"/>
    <property type="molecule type" value="Genomic_DNA"/>
</dbReference>
<organism evidence="2 3">
    <name type="scientific">Anaerobaca lacustris</name>
    <dbReference type="NCBI Taxonomy" id="3044600"/>
    <lineage>
        <taxon>Bacteria</taxon>
        <taxon>Pseudomonadati</taxon>
        <taxon>Planctomycetota</taxon>
        <taxon>Phycisphaerae</taxon>
        <taxon>Sedimentisphaerales</taxon>
        <taxon>Anaerobacaceae</taxon>
        <taxon>Anaerobaca</taxon>
    </lineage>
</organism>
<dbReference type="SUPFAM" id="SSF63829">
    <property type="entry name" value="Calcium-dependent phosphotriesterase"/>
    <property type="match status" value="1"/>
</dbReference>
<evidence type="ECO:0000313" key="3">
    <source>
        <dbReference type="Proteomes" id="UP001431776"/>
    </source>
</evidence>
<dbReference type="RefSeq" id="WP_349243858.1">
    <property type="nucleotide sequence ID" value="NZ_JASCXX010000004.1"/>
</dbReference>
<dbReference type="InterPro" id="IPR015943">
    <property type="entry name" value="WD40/YVTN_repeat-like_dom_sf"/>
</dbReference>
<gene>
    <name evidence="2" type="ORF">QJ522_05310</name>
</gene>
<dbReference type="Gene3D" id="2.130.10.10">
    <property type="entry name" value="YVTN repeat-like/Quinoprotein amine dehydrogenase"/>
    <property type="match status" value="1"/>
</dbReference>
<comment type="caution">
    <text evidence="2">The sequence shown here is derived from an EMBL/GenBank/DDBJ whole genome shotgun (WGS) entry which is preliminary data.</text>
</comment>
<reference evidence="2" key="1">
    <citation type="submission" date="2023-05" db="EMBL/GenBank/DDBJ databases">
        <title>Anaerotaeda fermentans gen. nov., sp. nov., a novel anaerobic planctomycete of the new family within the order Sedimentisphaerales isolated from Taman Peninsula, Russia.</title>
        <authorList>
            <person name="Khomyakova M.A."/>
            <person name="Merkel A.Y."/>
            <person name="Slobodkin A.I."/>
        </authorList>
    </citation>
    <scope>NUCLEOTIDE SEQUENCE</scope>
    <source>
        <strain evidence="2">M17dextr</strain>
    </source>
</reference>
<name>A0AAW6TW06_9BACT</name>
<keyword evidence="3" id="KW-1185">Reference proteome</keyword>
<dbReference type="AlphaFoldDB" id="A0AAW6TW06"/>
<evidence type="ECO:0008006" key="4">
    <source>
        <dbReference type="Google" id="ProtNLM"/>
    </source>
</evidence>
<evidence type="ECO:0000313" key="2">
    <source>
        <dbReference type="EMBL" id="MDI6448454.1"/>
    </source>
</evidence>
<proteinExistence type="predicted"/>
<protein>
    <recommendedName>
        <fullName evidence="4">Cadherin domain-containing protein</fullName>
    </recommendedName>
</protein>
<dbReference type="Proteomes" id="UP001431776">
    <property type="component" value="Unassembled WGS sequence"/>
</dbReference>
<feature type="region of interest" description="Disordered" evidence="1">
    <location>
        <begin position="305"/>
        <end position="359"/>
    </location>
</feature>
<evidence type="ECO:0000256" key="1">
    <source>
        <dbReference type="SAM" id="MobiDB-lite"/>
    </source>
</evidence>